<dbReference type="EMBL" id="BPLQ01009022">
    <property type="protein sequence ID" value="GIY40952.1"/>
    <property type="molecule type" value="Genomic_DNA"/>
</dbReference>
<gene>
    <name evidence="2" type="ORF">CDAR_168251</name>
</gene>
<dbReference type="Proteomes" id="UP001054837">
    <property type="component" value="Unassembled WGS sequence"/>
</dbReference>
<proteinExistence type="predicted"/>
<sequence length="98" mass="11040">MFDGPVCKSRLLGRWGEERAQNYSITAPIRKGISEWRRAGVCHTKSAATAQTRLADDLEEGWCLQRNLRQRRALVGDQGSEMSDQLHQTTLSFPAHSV</sequence>
<evidence type="ECO:0000256" key="1">
    <source>
        <dbReference type="SAM" id="MobiDB-lite"/>
    </source>
</evidence>
<evidence type="ECO:0000313" key="3">
    <source>
        <dbReference type="Proteomes" id="UP001054837"/>
    </source>
</evidence>
<evidence type="ECO:0000313" key="2">
    <source>
        <dbReference type="EMBL" id="GIY40952.1"/>
    </source>
</evidence>
<protein>
    <submittedName>
        <fullName evidence="2">Uncharacterized protein</fullName>
    </submittedName>
</protein>
<accession>A0AAV4T7Q6</accession>
<feature type="compositionally biased region" description="Polar residues" evidence="1">
    <location>
        <begin position="80"/>
        <end position="92"/>
    </location>
</feature>
<name>A0AAV4T7Q6_9ARAC</name>
<organism evidence="2 3">
    <name type="scientific">Caerostris darwini</name>
    <dbReference type="NCBI Taxonomy" id="1538125"/>
    <lineage>
        <taxon>Eukaryota</taxon>
        <taxon>Metazoa</taxon>
        <taxon>Ecdysozoa</taxon>
        <taxon>Arthropoda</taxon>
        <taxon>Chelicerata</taxon>
        <taxon>Arachnida</taxon>
        <taxon>Araneae</taxon>
        <taxon>Araneomorphae</taxon>
        <taxon>Entelegynae</taxon>
        <taxon>Araneoidea</taxon>
        <taxon>Araneidae</taxon>
        <taxon>Caerostris</taxon>
    </lineage>
</organism>
<feature type="region of interest" description="Disordered" evidence="1">
    <location>
        <begin position="75"/>
        <end position="98"/>
    </location>
</feature>
<reference evidence="2 3" key="1">
    <citation type="submission" date="2021-06" db="EMBL/GenBank/DDBJ databases">
        <title>Caerostris darwini draft genome.</title>
        <authorList>
            <person name="Kono N."/>
            <person name="Arakawa K."/>
        </authorList>
    </citation>
    <scope>NUCLEOTIDE SEQUENCE [LARGE SCALE GENOMIC DNA]</scope>
</reference>
<dbReference type="AlphaFoldDB" id="A0AAV4T7Q6"/>
<keyword evidence="3" id="KW-1185">Reference proteome</keyword>
<comment type="caution">
    <text evidence="2">The sequence shown here is derived from an EMBL/GenBank/DDBJ whole genome shotgun (WGS) entry which is preliminary data.</text>
</comment>